<dbReference type="InterPro" id="IPR006620">
    <property type="entry name" value="Pro_4_hyd_alph"/>
</dbReference>
<dbReference type="Gene3D" id="1.20.1070.10">
    <property type="entry name" value="Rhodopsin 7-helix transmembrane proteins"/>
    <property type="match status" value="1"/>
</dbReference>
<evidence type="ECO:0000256" key="18">
    <source>
        <dbReference type="ARBA" id="ARBA00023136"/>
    </source>
</evidence>
<evidence type="ECO:0000256" key="22">
    <source>
        <dbReference type="ARBA" id="ARBA00070101"/>
    </source>
</evidence>
<dbReference type="Gene3D" id="1.25.40.10">
    <property type="entry name" value="Tetratricopeptide repeat domain"/>
    <property type="match status" value="1"/>
</dbReference>
<feature type="domain" description="G-protein coupled receptors family 1 profile" evidence="25">
    <location>
        <begin position="20"/>
        <end position="268"/>
    </location>
</feature>
<feature type="transmembrane region" description="Helical" evidence="24">
    <location>
        <begin position="214"/>
        <end position="238"/>
    </location>
</feature>
<gene>
    <name evidence="27" type="ORF">D9C73_014841</name>
</gene>
<dbReference type="InterPro" id="IPR045054">
    <property type="entry name" value="P4HA-like"/>
</dbReference>
<dbReference type="InterPro" id="IPR011990">
    <property type="entry name" value="TPR-like_helical_dom_sf"/>
</dbReference>
<dbReference type="Gene3D" id="6.10.140.1460">
    <property type="match status" value="1"/>
</dbReference>
<dbReference type="PANTHER" id="PTHR10869:SF223">
    <property type="entry name" value="PROLYL 4-HYDROXYLASE SUBUNIT ALPHA-3"/>
    <property type="match status" value="1"/>
</dbReference>
<dbReference type="Gene3D" id="2.60.120.620">
    <property type="entry name" value="q2cbj1_9rhob like domain"/>
    <property type="match status" value="1"/>
</dbReference>
<name>A0A4U5V092_COLLU</name>
<keyword evidence="13" id="KW-0847">Vitamin C</keyword>
<evidence type="ECO:0000256" key="8">
    <source>
        <dbReference type="ARBA" id="ARBA00022692"/>
    </source>
</evidence>
<evidence type="ECO:0000256" key="5">
    <source>
        <dbReference type="ARBA" id="ARBA00004370"/>
    </source>
</evidence>
<proteinExistence type="inferred from homology"/>
<evidence type="ECO:0000256" key="3">
    <source>
        <dbReference type="ARBA" id="ARBA00002035"/>
    </source>
</evidence>
<dbReference type="SUPFAM" id="SSF48452">
    <property type="entry name" value="TPR-like"/>
    <property type="match status" value="1"/>
</dbReference>
<evidence type="ECO:0000313" key="27">
    <source>
        <dbReference type="EMBL" id="TKS80738.1"/>
    </source>
</evidence>
<evidence type="ECO:0000256" key="17">
    <source>
        <dbReference type="ARBA" id="ARBA00023004"/>
    </source>
</evidence>
<dbReference type="PROSITE" id="PS51471">
    <property type="entry name" value="FE2OG_OXY"/>
    <property type="match status" value="1"/>
</dbReference>
<dbReference type="FunFam" id="1.25.40.10:FF:000161">
    <property type="entry name" value="prolyl 4-hydroxylase subunit alpha-3 isoform X1"/>
    <property type="match status" value="1"/>
</dbReference>
<evidence type="ECO:0000256" key="20">
    <source>
        <dbReference type="ARBA" id="ARBA00052531"/>
    </source>
</evidence>
<keyword evidence="11" id="KW-0802">TPR repeat</keyword>
<dbReference type="SUPFAM" id="SSF81321">
    <property type="entry name" value="Family A G protein-coupled receptor-like"/>
    <property type="match status" value="1"/>
</dbReference>
<dbReference type="InterPro" id="IPR059068">
    <property type="entry name" value="TPR_P4H"/>
</dbReference>
<evidence type="ECO:0000256" key="1">
    <source>
        <dbReference type="ARBA" id="ARBA00001954"/>
    </source>
</evidence>
<dbReference type="Proteomes" id="UP000298787">
    <property type="component" value="Chromosome 13"/>
</dbReference>
<keyword evidence="19" id="KW-0325">Glycoprotein</keyword>
<evidence type="ECO:0000259" key="26">
    <source>
        <dbReference type="PROSITE" id="PS51471"/>
    </source>
</evidence>
<dbReference type="GO" id="GO:0004656">
    <property type="term" value="F:procollagen-proline 4-dioxygenase activity"/>
    <property type="evidence" value="ECO:0007669"/>
    <property type="project" value="UniProtKB-EC"/>
</dbReference>
<dbReference type="PROSITE" id="PS50262">
    <property type="entry name" value="G_PROTEIN_RECEP_F1_2"/>
    <property type="match status" value="1"/>
</dbReference>
<comment type="subcellular location">
    <subcellularLocation>
        <location evidence="4">Endoplasmic reticulum lumen</location>
    </subcellularLocation>
    <subcellularLocation>
        <location evidence="5">Membrane</location>
    </subcellularLocation>
</comment>
<keyword evidence="12" id="KW-0256">Endoplasmic reticulum</keyword>
<dbReference type="Pfam" id="PF00001">
    <property type="entry name" value="7tm_1"/>
    <property type="match status" value="1"/>
</dbReference>
<feature type="transmembrane region" description="Helical" evidence="24">
    <location>
        <begin position="168"/>
        <end position="193"/>
    </location>
</feature>
<dbReference type="GO" id="GO:0031418">
    <property type="term" value="F:L-ascorbic acid binding"/>
    <property type="evidence" value="ECO:0007669"/>
    <property type="project" value="UniProtKB-KW"/>
</dbReference>
<dbReference type="CDD" id="cd00637">
    <property type="entry name" value="7tm_classA_rhodopsin-like"/>
    <property type="match status" value="1"/>
</dbReference>
<dbReference type="SMART" id="SM00702">
    <property type="entry name" value="P4Hc"/>
    <property type="match status" value="1"/>
</dbReference>
<dbReference type="EMBL" id="CM014090">
    <property type="protein sequence ID" value="TKS80738.1"/>
    <property type="molecule type" value="Genomic_DNA"/>
</dbReference>
<evidence type="ECO:0000256" key="10">
    <source>
        <dbReference type="ARBA" id="ARBA00022729"/>
    </source>
</evidence>
<keyword evidence="8 24" id="KW-0812">Transmembrane</keyword>
<feature type="transmembrane region" description="Helical" evidence="24">
    <location>
        <begin position="119"/>
        <end position="136"/>
    </location>
</feature>
<comment type="function">
    <text evidence="3">Catalyzes the post-translational formation of 4-hydroxyproline in -Xaa-Pro-Gly- sequences in collagens and other proteins.</text>
</comment>
<dbReference type="Pfam" id="PF08336">
    <property type="entry name" value="P4Ha_N"/>
    <property type="match status" value="1"/>
</dbReference>
<evidence type="ECO:0000256" key="24">
    <source>
        <dbReference type="SAM" id="Phobius"/>
    </source>
</evidence>
<feature type="domain" description="Fe2OG dioxygenase" evidence="26">
    <location>
        <begin position="689"/>
        <end position="796"/>
    </location>
</feature>
<keyword evidence="14" id="KW-0223">Dioxygenase</keyword>
<dbReference type="STRING" id="240159.A0A4U5V092"/>
<reference evidence="27 28" key="1">
    <citation type="submission" date="2019-01" db="EMBL/GenBank/DDBJ databases">
        <title>Genome Assembly of Collichthys lucidus.</title>
        <authorList>
            <person name="Cai M."/>
            <person name="Xiao S."/>
        </authorList>
    </citation>
    <scope>NUCLEOTIDE SEQUENCE [LARGE SCALE GENOMIC DNA]</scope>
    <source>
        <strain evidence="27">JT15FE1705JMU</strain>
        <tissue evidence="27">Muscle</tissue>
    </source>
</reference>
<sequence>MSVIIKVCVVIPFFCVFLCCIAVMLHIFASHRQFLDTSRYILFACMLINDTLQLLTSVLLFLLVMGQLKFALVYCVPLLVVSTATFQNTPLILATMSLERYVAIFYPLQRPAAWRSDRIWIIILSLWLISSIFPIIDHTIGKHDPTVNVLSTTVICKPAVVKSSPIQILFNAAVSILFFAVVAVIILFTYVRILLETRKLRQDRVSVSKAMHTVLLHGFQLLLCILAFTSPITETLIVLHAKWLPEDIAFFNYFCFILIPRFLSPLIYGFRDQTLRVWALLTAAVIPVSVGEMYTSLLNVKQAISVERKLIDYLRTYLDHELERLEDIKRFYAKVSNLHAELYKGPATAMANPLVAFTLIKRLQSEWLNLVYSNEALENTQALRSSYEKEEADLPKLEDLQGAAKGLMRLQDVYALQVPSLVKGRFQRVANGKPIDIYLPAVSVPLSGDDCFLVGKVAYEQEDYYHSVQWLEESVRLFRGTGREWSPENEGTLEDALDHLAFSHFKTGNISSALSLSLELLHHDPMNGRVLQNVEKYEKLLVTSAAKSVGGSGLKRPTSTYLRTRDTYERLCQTQGSQPMNFENPRLFCDYFTNGNPGLLLLPVRREVLSLQPYVVLYHNFINDAEAEDIKGLAQTGLRRSVVATGVKQETAEYRISKSAWLNGSAQSTVGKLDQKISRLTGLNVKHPYGEYLQVVNYGIGGHYEPHFDHATSPSSPVYKLKTGNRVATFMIYLSSVEAGGSTAFIYANFSVPVVEKAAIFWWNLHRNGQGDVDTLHAGCPVLIGDKWVANKWIHEHGQEFQHRCSLNPEE</sequence>
<evidence type="ECO:0000256" key="11">
    <source>
        <dbReference type="ARBA" id="ARBA00022803"/>
    </source>
</evidence>
<dbReference type="PANTHER" id="PTHR10869">
    <property type="entry name" value="PROLYL 4-HYDROXYLASE ALPHA SUBUNIT"/>
    <property type="match status" value="1"/>
</dbReference>
<keyword evidence="16" id="KW-0560">Oxidoreductase</keyword>
<dbReference type="InterPro" id="IPR017452">
    <property type="entry name" value="GPCR_Rhodpsn_7TM"/>
</dbReference>
<dbReference type="InterPro" id="IPR044862">
    <property type="entry name" value="Pro_4_hyd_alph_FE2OG_OXY"/>
</dbReference>
<evidence type="ECO:0000313" key="28">
    <source>
        <dbReference type="Proteomes" id="UP000298787"/>
    </source>
</evidence>
<dbReference type="FunFam" id="2.60.120.620:FF:000013">
    <property type="entry name" value="Prolyl 4-hydroxylase subunit alpha 3"/>
    <property type="match status" value="1"/>
</dbReference>
<protein>
    <recommendedName>
        <fullName evidence="22">Prolyl 4-hydroxylase subunit alpha-3</fullName>
        <ecNumber evidence="7">1.14.11.2</ecNumber>
    </recommendedName>
    <alternativeName>
        <fullName evidence="23">Procollagen-proline,2-oxoglutarate-4-dioxygenase subunit alpha-3</fullName>
    </alternativeName>
</protein>
<evidence type="ECO:0000256" key="6">
    <source>
        <dbReference type="ARBA" id="ARBA00006511"/>
    </source>
</evidence>
<comment type="cofactor">
    <cofactor evidence="2">
        <name>L-ascorbate</name>
        <dbReference type="ChEBI" id="CHEBI:38290"/>
    </cofactor>
</comment>
<keyword evidence="10" id="KW-0732">Signal</keyword>
<dbReference type="GO" id="GO:0005506">
    <property type="term" value="F:iron ion binding"/>
    <property type="evidence" value="ECO:0007669"/>
    <property type="project" value="InterPro"/>
</dbReference>
<keyword evidence="9" id="KW-0479">Metal-binding</keyword>
<accession>A0A4U5V092</accession>
<keyword evidence="28" id="KW-1185">Reference proteome</keyword>
<feature type="transmembrane region" description="Helical" evidence="24">
    <location>
        <begin position="6"/>
        <end position="28"/>
    </location>
</feature>
<dbReference type="FunFam" id="1.20.1070.10:FF:000096">
    <property type="entry name" value="Odorant receptor 131-2"/>
    <property type="match status" value="1"/>
</dbReference>
<evidence type="ECO:0000256" key="2">
    <source>
        <dbReference type="ARBA" id="ARBA00001961"/>
    </source>
</evidence>
<comment type="similarity">
    <text evidence="6">Belongs to the P4HA family.</text>
</comment>
<feature type="transmembrane region" description="Helical" evidence="24">
    <location>
        <begin position="250"/>
        <end position="270"/>
    </location>
</feature>
<evidence type="ECO:0000256" key="13">
    <source>
        <dbReference type="ARBA" id="ARBA00022896"/>
    </source>
</evidence>
<keyword evidence="18 24" id="KW-0472">Membrane</keyword>
<dbReference type="GO" id="GO:0004930">
    <property type="term" value="F:G protein-coupled receptor activity"/>
    <property type="evidence" value="ECO:0007669"/>
    <property type="project" value="InterPro"/>
</dbReference>
<dbReference type="InterPro" id="IPR013547">
    <property type="entry name" value="P4H_N"/>
</dbReference>
<evidence type="ECO:0000256" key="7">
    <source>
        <dbReference type="ARBA" id="ARBA00012269"/>
    </source>
</evidence>
<keyword evidence="17" id="KW-0408">Iron</keyword>
<evidence type="ECO:0000256" key="9">
    <source>
        <dbReference type="ARBA" id="ARBA00022723"/>
    </source>
</evidence>
<organism evidence="27 28">
    <name type="scientific">Collichthys lucidus</name>
    <name type="common">Big head croaker</name>
    <name type="synonym">Sciaena lucida</name>
    <dbReference type="NCBI Taxonomy" id="240159"/>
    <lineage>
        <taxon>Eukaryota</taxon>
        <taxon>Metazoa</taxon>
        <taxon>Chordata</taxon>
        <taxon>Craniata</taxon>
        <taxon>Vertebrata</taxon>
        <taxon>Euteleostomi</taxon>
        <taxon>Actinopterygii</taxon>
        <taxon>Neopterygii</taxon>
        <taxon>Teleostei</taxon>
        <taxon>Neoteleostei</taxon>
        <taxon>Acanthomorphata</taxon>
        <taxon>Eupercaria</taxon>
        <taxon>Sciaenidae</taxon>
        <taxon>Collichthys</taxon>
    </lineage>
</organism>
<dbReference type="GO" id="GO:0005788">
    <property type="term" value="C:endoplasmic reticulum lumen"/>
    <property type="evidence" value="ECO:0007669"/>
    <property type="project" value="UniProtKB-SubCell"/>
</dbReference>
<dbReference type="AlphaFoldDB" id="A0A4U5V092"/>
<dbReference type="InterPro" id="IPR005123">
    <property type="entry name" value="Oxoglu/Fe-dep_dioxygenase_dom"/>
</dbReference>
<dbReference type="Pfam" id="PF13640">
    <property type="entry name" value="2OG-FeII_Oxy_3"/>
    <property type="match status" value="1"/>
</dbReference>
<evidence type="ECO:0000259" key="25">
    <source>
        <dbReference type="PROSITE" id="PS50262"/>
    </source>
</evidence>
<comment type="subunit">
    <text evidence="21">Heterotetramer of two alpha-3 chains and two beta chains (the beta chain is the multi-functional PDI).</text>
</comment>
<feature type="transmembrane region" description="Helical" evidence="24">
    <location>
        <begin position="277"/>
        <end position="297"/>
    </location>
</feature>
<evidence type="ECO:0000256" key="16">
    <source>
        <dbReference type="ARBA" id="ARBA00023002"/>
    </source>
</evidence>
<evidence type="ECO:0000256" key="23">
    <source>
        <dbReference type="ARBA" id="ARBA00083477"/>
    </source>
</evidence>
<evidence type="ECO:0000256" key="15">
    <source>
        <dbReference type="ARBA" id="ARBA00022989"/>
    </source>
</evidence>
<comment type="cofactor">
    <cofactor evidence="1">
        <name>Fe(2+)</name>
        <dbReference type="ChEBI" id="CHEBI:29033"/>
    </cofactor>
</comment>
<evidence type="ECO:0000256" key="14">
    <source>
        <dbReference type="ARBA" id="ARBA00022964"/>
    </source>
</evidence>
<dbReference type="InterPro" id="IPR000276">
    <property type="entry name" value="GPCR_Rhodpsn"/>
</dbReference>
<dbReference type="EC" id="1.14.11.2" evidence="7"/>
<evidence type="ECO:0000256" key="4">
    <source>
        <dbReference type="ARBA" id="ARBA00004319"/>
    </source>
</evidence>
<evidence type="ECO:0000256" key="21">
    <source>
        <dbReference type="ARBA" id="ARBA00066245"/>
    </source>
</evidence>
<keyword evidence="15 24" id="KW-1133">Transmembrane helix</keyword>
<evidence type="ECO:0000256" key="19">
    <source>
        <dbReference type="ARBA" id="ARBA00023180"/>
    </source>
</evidence>
<comment type="catalytic activity">
    <reaction evidence="20">
        <text>L-prolyl-[collagen] + 2-oxoglutarate + O2 = trans-4-hydroxy-L-prolyl-[collagen] + succinate + CO2</text>
        <dbReference type="Rhea" id="RHEA:18945"/>
        <dbReference type="Rhea" id="RHEA-COMP:11676"/>
        <dbReference type="Rhea" id="RHEA-COMP:11680"/>
        <dbReference type="ChEBI" id="CHEBI:15379"/>
        <dbReference type="ChEBI" id="CHEBI:16526"/>
        <dbReference type="ChEBI" id="CHEBI:16810"/>
        <dbReference type="ChEBI" id="CHEBI:30031"/>
        <dbReference type="ChEBI" id="CHEBI:50342"/>
        <dbReference type="ChEBI" id="CHEBI:61965"/>
        <dbReference type="EC" id="1.14.11.2"/>
    </reaction>
    <physiologicalReaction direction="left-to-right" evidence="20">
        <dbReference type="Rhea" id="RHEA:18946"/>
    </physiologicalReaction>
</comment>
<evidence type="ECO:0000256" key="12">
    <source>
        <dbReference type="ARBA" id="ARBA00022824"/>
    </source>
</evidence>
<dbReference type="GO" id="GO:0016020">
    <property type="term" value="C:membrane"/>
    <property type="evidence" value="ECO:0007669"/>
    <property type="project" value="UniProtKB-SubCell"/>
</dbReference>
<dbReference type="Pfam" id="PF23558">
    <property type="entry name" value="TPR_P4H"/>
    <property type="match status" value="1"/>
</dbReference>